<protein>
    <recommendedName>
        <fullName evidence="2">Cyclic nucleotide-binding domain-containing protein</fullName>
    </recommendedName>
</protein>
<reference evidence="3" key="1">
    <citation type="submission" date="2023-08" db="EMBL/GenBank/DDBJ databases">
        <authorList>
            <person name="Chen Y."/>
            <person name="Shah S."/>
            <person name="Dougan E. K."/>
            <person name="Thang M."/>
            <person name="Chan C."/>
        </authorList>
    </citation>
    <scope>NUCLEOTIDE SEQUENCE</scope>
</reference>
<dbReference type="PANTHER" id="PTHR24567">
    <property type="entry name" value="CRP FAMILY TRANSCRIPTIONAL REGULATORY PROTEIN"/>
    <property type="match status" value="1"/>
</dbReference>
<sequence length="722" mass="77794">MARSPLGKQTPLRLEELRLTEDEELLRRASVSLASLSCECLLELLRGNNGAHVKDVDFEGTVELEAESLTVLLRGSYAQEGREAQLRAPLALNEAAFLGVAELPPAGAARASCSAWARAKVISQQDFQSVLQKFPEEAKVFDRFSREATFFAVPGVPFCRVQEAAGKRLLAFLEAGREFQSCQRDFLVDLCSDAEGVLLAPGDLLSGDLHIVLAGRIQVESASGILLRFAGPGEVLGAPPADAEAAEAAEAAQPTADAGGGAAGGAECQGRAASASPAFCARLAPQRVAAALRRFPADAECWRRQAAALRREEARLLAQREEWAHQVAVPALGRTHLLAGCPEDFLLHVAGQLAEEAWDPDQEIVACNTAGDSMLVVLEGLVELRSKSGKEIGCLGPGGAFGEPEALGLLSYRTVTAKAVSACRLLAVSYEALTTALAAPSARVLKEGFKQLVQGRRKQVQQHSPLGQLLNLRGSLDEDTGAQLLSLRAERLPLELGTCWQPAADSDESGPRLSFVVRGRVALELETGGQPVDFHVKPGSVVPEGMLAANGAFLRAMSSDCEVFRVWHFDLQQAAFITPQAPDWFYQLRVLEQETRSWLHARLVSARGLLQNRAPHPATEQIRGWAEKKRESLRRARELQEQFAENYLGSKLPLLPPKKLGTTAFRSWGELPKPAKPAKAQGPGAEAFRALRLARSARSARSAPRLPPAWPKRGEAAAGERP</sequence>
<feature type="compositionally biased region" description="Basic and acidic residues" evidence="1">
    <location>
        <begin position="712"/>
        <end position="722"/>
    </location>
</feature>
<dbReference type="InterPro" id="IPR018490">
    <property type="entry name" value="cNMP-bd_dom_sf"/>
</dbReference>
<dbReference type="InterPro" id="IPR050397">
    <property type="entry name" value="Env_Response_Regulators"/>
</dbReference>
<dbReference type="CDD" id="cd00038">
    <property type="entry name" value="CAP_ED"/>
    <property type="match status" value="1"/>
</dbReference>
<evidence type="ECO:0000313" key="4">
    <source>
        <dbReference type="Proteomes" id="UP001178507"/>
    </source>
</evidence>
<dbReference type="Gene3D" id="2.60.120.10">
    <property type="entry name" value="Jelly Rolls"/>
    <property type="match status" value="1"/>
</dbReference>
<proteinExistence type="predicted"/>
<feature type="compositionally biased region" description="Low complexity" evidence="1">
    <location>
        <begin position="695"/>
        <end position="704"/>
    </location>
</feature>
<dbReference type="GO" id="GO:0003700">
    <property type="term" value="F:DNA-binding transcription factor activity"/>
    <property type="evidence" value="ECO:0007669"/>
    <property type="project" value="TreeGrafter"/>
</dbReference>
<dbReference type="AlphaFoldDB" id="A0AA36J2X5"/>
<dbReference type="InterPro" id="IPR014710">
    <property type="entry name" value="RmlC-like_jellyroll"/>
</dbReference>
<feature type="region of interest" description="Disordered" evidence="1">
    <location>
        <begin position="240"/>
        <end position="267"/>
    </location>
</feature>
<dbReference type="PANTHER" id="PTHR24567:SF74">
    <property type="entry name" value="HTH-TYPE TRANSCRIPTIONAL REGULATOR ARCR"/>
    <property type="match status" value="1"/>
</dbReference>
<organism evidence="3 4">
    <name type="scientific">Effrenium voratum</name>
    <dbReference type="NCBI Taxonomy" id="2562239"/>
    <lineage>
        <taxon>Eukaryota</taxon>
        <taxon>Sar</taxon>
        <taxon>Alveolata</taxon>
        <taxon>Dinophyceae</taxon>
        <taxon>Suessiales</taxon>
        <taxon>Symbiodiniaceae</taxon>
        <taxon>Effrenium</taxon>
    </lineage>
</organism>
<evidence type="ECO:0000256" key="1">
    <source>
        <dbReference type="SAM" id="MobiDB-lite"/>
    </source>
</evidence>
<keyword evidence="4" id="KW-1185">Reference proteome</keyword>
<evidence type="ECO:0000313" key="3">
    <source>
        <dbReference type="EMBL" id="CAJ1397530.1"/>
    </source>
</evidence>
<feature type="region of interest" description="Disordered" evidence="1">
    <location>
        <begin position="695"/>
        <end position="722"/>
    </location>
</feature>
<dbReference type="Proteomes" id="UP001178507">
    <property type="component" value="Unassembled WGS sequence"/>
</dbReference>
<dbReference type="GO" id="GO:0005829">
    <property type="term" value="C:cytosol"/>
    <property type="evidence" value="ECO:0007669"/>
    <property type="project" value="TreeGrafter"/>
</dbReference>
<name>A0AA36J2X5_9DINO</name>
<dbReference type="SUPFAM" id="SSF51206">
    <property type="entry name" value="cAMP-binding domain-like"/>
    <property type="match status" value="1"/>
</dbReference>
<gene>
    <name evidence="3" type="ORF">EVOR1521_LOCUS21525</name>
</gene>
<accession>A0AA36J2X5</accession>
<dbReference type="SMART" id="SM00100">
    <property type="entry name" value="cNMP"/>
    <property type="match status" value="2"/>
</dbReference>
<feature type="compositionally biased region" description="Low complexity" evidence="1">
    <location>
        <begin position="240"/>
        <end position="257"/>
    </location>
</feature>
<evidence type="ECO:0000259" key="2">
    <source>
        <dbReference type="PROSITE" id="PS50042"/>
    </source>
</evidence>
<dbReference type="Pfam" id="PF00027">
    <property type="entry name" value="cNMP_binding"/>
    <property type="match status" value="1"/>
</dbReference>
<comment type="caution">
    <text evidence="3">The sequence shown here is derived from an EMBL/GenBank/DDBJ whole genome shotgun (WGS) entry which is preliminary data.</text>
</comment>
<dbReference type="EMBL" id="CAUJNA010003269">
    <property type="protein sequence ID" value="CAJ1397530.1"/>
    <property type="molecule type" value="Genomic_DNA"/>
</dbReference>
<feature type="domain" description="Cyclic nucleotide-binding" evidence="2">
    <location>
        <begin position="337"/>
        <end position="437"/>
    </location>
</feature>
<dbReference type="PROSITE" id="PS50042">
    <property type="entry name" value="CNMP_BINDING_3"/>
    <property type="match status" value="1"/>
</dbReference>
<dbReference type="InterPro" id="IPR000595">
    <property type="entry name" value="cNMP-bd_dom"/>
</dbReference>